<keyword evidence="3" id="KW-0479">Metal-binding</keyword>
<dbReference type="SFLD" id="SFLDS00003">
    <property type="entry name" value="Haloacid_Dehalogenase"/>
    <property type="match status" value="1"/>
</dbReference>
<dbReference type="Proteomes" id="UP000621454">
    <property type="component" value="Unassembled WGS sequence"/>
</dbReference>
<keyword evidence="5" id="KW-0119">Carbohydrate metabolism</keyword>
<comment type="caution">
    <text evidence="6">The sequence shown here is derived from an EMBL/GenBank/DDBJ whole genome shotgun (WGS) entry which is preliminary data.</text>
</comment>
<keyword evidence="7" id="KW-1185">Reference proteome</keyword>
<dbReference type="PANTHER" id="PTHR46193:SF18">
    <property type="entry name" value="HEXITOL PHOSPHATASE B"/>
    <property type="match status" value="1"/>
</dbReference>
<evidence type="ECO:0000256" key="5">
    <source>
        <dbReference type="ARBA" id="ARBA00023277"/>
    </source>
</evidence>
<gene>
    <name evidence="6" type="ORF">GCM10011489_22730</name>
</gene>
<keyword evidence="6" id="KW-0378">Hydrolase</keyword>
<organism evidence="6 7">
    <name type="scientific">Gordonia jinhuaensis</name>
    <dbReference type="NCBI Taxonomy" id="1517702"/>
    <lineage>
        <taxon>Bacteria</taxon>
        <taxon>Bacillati</taxon>
        <taxon>Actinomycetota</taxon>
        <taxon>Actinomycetes</taxon>
        <taxon>Mycobacteriales</taxon>
        <taxon>Gordoniaceae</taxon>
        <taxon>Gordonia</taxon>
    </lineage>
</organism>
<dbReference type="PANTHER" id="PTHR46193">
    <property type="entry name" value="6-PHOSPHOGLUCONATE PHOSPHATASE"/>
    <property type="match status" value="1"/>
</dbReference>
<keyword evidence="4" id="KW-0460">Magnesium</keyword>
<protein>
    <submittedName>
        <fullName evidence="6">Hydrolase</fullName>
    </submittedName>
</protein>
<dbReference type="InterPro" id="IPR023214">
    <property type="entry name" value="HAD_sf"/>
</dbReference>
<dbReference type="Gene3D" id="1.10.150.240">
    <property type="entry name" value="Putative phosphatase, domain 2"/>
    <property type="match status" value="1"/>
</dbReference>
<dbReference type="NCBIfam" id="TIGR01509">
    <property type="entry name" value="HAD-SF-IA-v3"/>
    <property type="match status" value="1"/>
</dbReference>
<dbReference type="InterPro" id="IPR051600">
    <property type="entry name" value="Beta-PGM-like"/>
</dbReference>
<comment type="similarity">
    <text evidence="2">Belongs to the HAD-like hydrolase superfamily. CbbY/CbbZ/Gph/YieH family.</text>
</comment>
<dbReference type="GO" id="GO:0016787">
    <property type="term" value="F:hydrolase activity"/>
    <property type="evidence" value="ECO:0007669"/>
    <property type="project" value="UniProtKB-KW"/>
</dbReference>
<reference evidence="6" key="2">
    <citation type="submission" date="2020-09" db="EMBL/GenBank/DDBJ databases">
        <authorList>
            <person name="Sun Q."/>
            <person name="Zhou Y."/>
        </authorList>
    </citation>
    <scope>NUCLEOTIDE SEQUENCE</scope>
    <source>
        <strain evidence="6">CGMCC 1.12827</strain>
    </source>
</reference>
<dbReference type="SFLD" id="SFLDG01129">
    <property type="entry name" value="C1.5:_HAD__Beta-PGM__Phosphata"/>
    <property type="match status" value="1"/>
</dbReference>
<evidence type="ECO:0000313" key="7">
    <source>
        <dbReference type="Proteomes" id="UP000621454"/>
    </source>
</evidence>
<proteinExistence type="inferred from homology"/>
<comment type="cofactor">
    <cofactor evidence="1">
        <name>Mg(2+)</name>
        <dbReference type="ChEBI" id="CHEBI:18420"/>
    </cofactor>
</comment>
<evidence type="ECO:0000256" key="2">
    <source>
        <dbReference type="ARBA" id="ARBA00006171"/>
    </source>
</evidence>
<dbReference type="InterPro" id="IPR023198">
    <property type="entry name" value="PGP-like_dom2"/>
</dbReference>
<evidence type="ECO:0000313" key="6">
    <source>
        <dbReference type="EMBL" id="GGB34057.1"/>
    </source>
</evidence>
<evidence type="ECO:0000256" key="3">
    <source>
        <dbReference type="ARBA" id="ARBA00022723"/>
    </source>
</evidence>
<reference evidence="6" key="1">
    <citation type="journal article" date="2014" name="Int. J. Syst. Evol. Microbiol.">
        <title>Complete genome sequence of Corynebacterium casei LMG S-19264T (=DSM 44701T), isolated from a smear-ripened cheese.</title>
        <authorList>
            <consortium name="US DOE Joint Genome Institute (JGI-PGF)"/>
            <person name="Walter F."/>
            <person name="Albersmeier A."/>
            <person name="Kalinowski J."/>
            <person name="Ruckert C."/>
        </authorList>
    </citation>
    <scope>NUCLEOTIDE SEQUENCE</scope>
    <source>
        <strain evidence="6">CGMCC 1.12827</strain>
    </source>
</reference>
<dbReference type="EMBL" id="BMGC01000014">
    <property type="protein sequence ID" value="GGB34057.1"/>
    <property type="molecule type" value="Genomic_DNA"/>
</dbReference>
<dbReference type="GO" id="GO:0046872">
    <property type="term" value="F:metal ion binding"/>
    <property type="evidence" value="ECO:0007669"/>
    <property type="project" value="UniProtKB-KW"/>
</dbReference>
<evidence type="ECO:0000256" key="4">
    <source>
        <dbReference type="ARBA" id="ARBA00022842"/>
    </source>
</evidence>
<dbReference type="InterPro" id="IPR006439">
    <property type="entry name" value="HAD-SF_hydro_IA"/>
</dbReference>
<sequence length="241" mass="26040">MIGLPDDIKVALFDLDGVLTSTAAVHRKAWKQAFDDYLSHLDAGAYSAHSRRPFTDDDYLTYVDGRPRADGVRAFLQSRGLDFDDDTVDQIGTEKNQLFLDAVDRGEVEPYPGSVRYLDACRDAGIGIAVVTSSRNGVAVLVAADLIDYASKRIDGNEIAARHLKGKPAPDSYLEGAKEMDVDPAHAAVFEDAISGLQAGRAGHFGYVVGVNREETEEHAQTMRDAGADVVVNDLADLLEG</sequence>
<dbReference type="Gene3D" id="3.40.50.1000">
    <property type="entry name" value="HAD superfamily/HAD-like"/>
    <property type="match status" value="1"/>
</dbReference>
<evidence type="ECO:0000256" key="1">
    <source>
        <dbReference type="ARBA" id="ARBA00001946"/>
    </source>
</evidence>
<dbReference type="Pfam" id="PF00702">
    <property type="entry name" value="Hydrolase"/>
    <property type="match status" value="1"/>
</dbReference>
<dbReference type="SUPFAM" id="SSF56784">
    <property type="entry name" value="HAD-like"/>
    <property type="match status" value="1"/>
</dbReference>
<dbReference type="InterPro" id="IPR036412">
    <property type="entry name" value="HAD-like_sf"/>
</dbReference>
<dbReference type="AlphaFoldDB" id="A0A916WVU6"/>
<accession>A0A916WVU6</accession>
<dbReference type="RefSeq" id="WP_188586703.1">
    <property type="nucleotide sequence ID" value="NZ_BMGC01000014.1"/>
</dbReference>
<name>A0A916WVU6_9ACTN</name>